<evidence type="ECO:0000313" key="2">
    <source>
        <dbReference type="EMBL" id="MBY77494.1"/>
    </source>
</evidence>
<dbReference type="AlphaFoldDB" id="A0A2S2QID4"/>
<proteinExistence type="predicted"/>
<organism evidence="2">
    <name type="scientific">Sipha flava</name>
    <name type="common">yellow sugarcane aphid</name>
    <dbReference type="NCBI Taxonomy" id="143950"/>
    <lineage>
        <taxon>Eukaryota</taxon>
        <taxon>Metazoa</taxon>
        <taxon>Ecdysozoa</taxon>
        <taxon>Arthropoda</taxon>
        <taxon>Hexapoda</taxon>
        <taxon>Insecta</taxon>
        <taxon>Pterygota</taxon>
        <taxon>Neoptera</taxon>
        <taxon>Paraneoptera</taxon>
        <taxon>Hemiptera</taxon>
        <taxon>Sternorrhyncha</taxon>
        <taxon>Aphidomorpha</taxon>
        <taxon>Aphidoidea</taxon>
        <taxon>Aphididae</taxon>
        <taxon>Sipha</taxon>
    </lineage>
</organism>
<feature type="domain" description="DUF4817" evidence="1">
    <location>
        <begin position="3"/>
        <end position="29"/>
    </location>
</feature>
<accession>A0A2S2QID4</accession>
<dbReference type="Pfam" id="PF16087">
    <property type="entry name" value="DUF4817"/>
    <property type="match status" value="1"/>
</dbReference>
<protein>
    <recommendedName>
        <fullName evidence="1">DUF4817 domain-containing protein</fullName>
    </recommendedName>
</protein>
<gene>
    <name evidence="2" type="ORF">g.52914</name>
</gene>
<dbReference type="InterPro" id="IPR032135">
    <property type="entry name" value="DUF4817"/>
</dbReference>
<dbReference type="EMBL" id="GGMS01008291">
    <property type="protein sequence ID" value="MBY77494.1"/>
    <property type="molecule type" value="Transcribed_RNA"/>
</dbReference>
<reference evidence="2" key="1">
    <citation type="submission" date="2018-04" db="EMBL/GenBank/DDBJ databases">
        <title>Transcriptome assembly of Sipha flava.</title>
        <authorList>
            <person name="Scully E.D."/>
            <person name="Geib S.M."/>
            <person name="Palmer N.A."/>
            <person name="Koch K."/>
            <person name="Bradshaw J."/>
            <person name="Heng-Moss T."/>
            <person name="Sarath G."/>
        </authorList>
    </citation>
    <scope>NUCLEOTIDE SEQUENCE</scope>
</reference>
<name>A0A2S2QID4_9HEMI</name>
<evidence type="ECO:0000259" key="1">
    <source>
        <dbReference type="Pfam" id="PF16087"/>
    </source>
</evidence>
<sequence>MQTLRPFFGRHNGPSKSTLQRLAKKFETTVSVKNQPIRLYVKETPDRTRTSSRYVIVCRRTRGCQFLAVYKNSDFHRLQLGEFCARTWAYTLQNPTNAGAQNE</sequence>